<comment type="caution">
    <text evidence="3">The sequence shown here is derived from an EMBL/GenBank/DDBJ whole genome shotgun (WGS) entry which is preliminary data.</text>
</comment>
<feature type="region of interest" description="Disordered" evidence="1">
    <location>
        <begin position="1"/>
        <end position="26"/>
    </location>
</feature>
<dbReference type="InterPro" id="IPR036388">
    <property type="entry name" value="WH-like_DNA-bd_sf"/>
</dbReference>
<dbReference type="PANTHER" id="PTHR33164:SF43">
    <property type="entry name" value="HTH-TYPE TRANSCRIPTIONAL REPRESSOR YETL"/>
    <property type="match status" value="1"/>
</dbReference>
<dbReference type="SMART" id="SM00347">
    <property type="entry name" value="HTH_MARR"/>
    <property type="match status" value="1"/>
</dbReference>
<name>A0A7K3W3Y6_9ACTN</name>
<dbReference type="EMBL" id="JAAGWF010000015">
    <property type="protein sequence ID" value="NEK59073.1"/>
    <property type="molecule type" value="Genomic_DNA"/>
</dbReference>
<dbReference type="GO" id="GO:0003700">
    <property type="term" value="F:DNA-binding transcription factor activity"/>
    <property type="evidence" value="ECO:0007669"/>
    <property type="project" value="InterPro"/>
</dbReference>
<dbReference type="SUPFAM" id="SSF46785">
    <property type="entry name" value="Winged helix' DNA-binding domain"/>
    <property type="match status" value="1"/>
</dbReference>
<reference evidence="3 4" key="1">
    <citation type="submission" date="2020-02" db="EMBL/GenBank/DDBJ databases">
        <title>Geodermatophilus sabuli CPCC 205279 I12A-02694.</title>
        <authorList>
            <person name="Jiang Z."/>
        </authorList>
    </citation>
    <scope>NUCLEOTIDE SEQUENCE [LARGE SCALE GENOMIC DNA]</scope>
    <source>
        <strain evidence="3 4">I12A-02694</strain>
    </source>
</reference>
<sequence length="182" mass="19385">MPHPEDALAQDLRPAPDVPPDAADLPEVPLDAADLPGVTPRPAETWLRIVQVHDRITRRVDSALHRQHGISLTGFEALRRIGEAPGERATMGEVAEALGLSRAGVTSTVTRLVAEGLVVRERSAGDKRLLHARLTPAGRATVDAATPTHDELVAHLLTLLGNDATVVTDALARVSAAARTRR</sequence>
<accession>A0A7K3W3Y6</accession>
<protein>
    <submittedName>
        <fullName evidence="3">MarR family transcriptional regulator</fullName>
    </submittedName>
</protein>
<evidence type="ECO:0000313" key="3">
    <source>
        <dbReference type="EMBL" id="NEK59073.1"/>
    </source>
</evidence>
<evidence type="ECO:0000259" key="2">
    <source>
        <dbReference type="PROSITE" id="PS50995"/>
    </source>
</evidence>
<keyword evidence="4" id="KW-1185">Reference proteome</keyword>
<dbReference type="Pfam" id="PF12802">
    <property type="entry name" value="MarR_2"/>
    <property type="match status" value="1"/>
</dbReference>
<dbReference type="InterPro" id="IPR039422">
    <property type="entry name" value="MarR/SlyA-like"/>
</dbReference>
<dbReference type="GO" id="GO:0006950">
    <property type="term" value="P:response to stress"/>
    <property type="evidence" value="ECO:0007669"/>
    <property type="project" value="TreeGrafter"/>
</dbReference>
<dbReference type="PROSITE" id="PS50995">
    <property type="entry name" value="HTH_MARR_2"/>
    <property type="match status" value="1"/>
</dbReference>
<dbReference type="PANTHER" id="PTHR33164">
    <property type="entry name" value="TRANSCRIPTIONAL REGULATOR, MARR FAMILY"/>
    <property type="match status" value="1"/>
</dbReference>
<evidence type="ECO:0000256" key="1">
    <source>
        <dbReference type="SAM" id="MobiDB-lite"/>
    </source>
</evidence>
<dbReference type="InterPro" id="IPR000835">
    <property type="entry name" value="HTH_MarR-typ"/>
</dbReference>
<evidence type="ECO:0000313" key="4">
    <source>
        <dbReference type="Proteomes" id="UP000470246"/>
    </source>
</evidence>
<organism evidence="3 4">
    <name type="scientific">Geodermatophilus sabuli</name>
    <dbReference type="NCBI Taxonomy" id="1564158"/>
    <lineage>
        <taxon>Bacteria</taxon>
        <taxon>Bacillati</taxon>
        <taxon>Actinomycetota</taxon>
        <taxon>Actinomycetes</taxon>
        <taxon>Geodermatophilales</taxon>
        <taxon>Geodermatophilaceae</taxon>
        <taxon>Geodermatophilus</taxon>
    </lineage>
</organism>
<feature type="domain" description="HTH marR-type" evidence="2">
    <location>
        <begin position="42"/>
        <end position="176"/>
    </location>
</feature>
<gene>
    <name evidence="3" type="ORF">GCU56_14480</name>
</gene>
<proteinExistence type="predicted"/>
<dbReference type="RefSeq" id="WP_163482435.1">
    <property type="nucleotide sequence ID" value="NZ_JAAGWF010000015.1"/>
</dbReference>
<dbReference type="InterPro" id="IPR036390">
    <property type="entry name" value="WH_DNA-bd_sf"/>
</dbReference>
<dbReference type="Proteomes" id="UP000470246">
    <property type="component" value="Unassembled WGS sequence"/>
</dbReference>
<dbReference type="Gene3D" id="1.10.10.10">
    <property type="entry name" value="Winged helix-like DNA-binding domain superfamily/Winged helix DNA-binding domain"/>
    <property type="match status" value="1"/>
</dbReference>
<dbReference type="AlphaFoldDB" id="A0A7K3W3Y6"/>